<dbReference type="PANTHER" id="PTHR42847">
    <property type="entry name" value="ALKANESULFONATE MONOOXYGENASE"/>
    <property type="match status" value="1"/>
</dbReference>
<reference evidence="6" key="1">
    <citation type="journal article" date="2022" name="Int. J. Syst. Evol. Microbiol.">
        <title>Pseudomonas aegrilactucae sp. nov. and Pseudomonas morbosilactucae sp. nov., pathogens causing bacterial rot of lettuce in Japan.</title>
        <authorList>
            <person name="Sawada H."/>
            <person name="Fujikawa T."/>
            <person name="Satou M."/>
        </authorList>
    </citation>
    <scope>NUCLEOTIDE SEQUENCE</scope>
    <source>
        <strain evidence="6">0166_1</strain>
    </source>
</reference>
<accession>A0A9E7BYT9</accession>
<dbReference type="RefSeq" id="WP_259313531.1">
    <property type="nucleotide sequence ID" value="NZ_CP087164.1"/>
</dbReference>
<evidence type="ECO:0000256" key="3">
    <source>
        <dbReference type="ARBA" id="ARBA00023002"/>
    </source>
</evidence>
<dbReference type="GO" id="GO:0046306">
    <property type="term" value="P:alkanesulfonate catabolic process"/>
    <property type="evidence" value="ECO:0007669"/>
    <property type="project" value="TreeGrafter"/>
</dbReference>
<dbReference type="EC" id="1.14.14.35" evidence="6"/>
<evidence type="ECO:0000256" key="1">
    <source>
        <dbReference type="ARBA" id="ARBA00022630"/>
    </source>
</evidence>
<dbReference type="CDD" id="cd01094">
    <property type="entry name" value="Alkanesulfonate_monoxygenase"/>
    <property type="match status" value="1"/>
</dbReference>
<protein>
    <submittedName>
        <fullName evidence="6">FMNH(2)-dependent dimethylsulfone monooxygenase</fullName>
        <ecNumber evidence="6">1.14.14.35</ecNumber>
    </submittedName>
</protein>
<proteinExistence type="predicted"/>
<dbReference type="SUPFAM" id="SSF51679">
    <property type="entry name" value="Bacterial luciferase-like"/>
    <property type="match status" value="1"/>
</dbReference>
<gene>
    <name evidence="6" type="primary">sfnG_1</name>
    <name evidence="6" type="ORF">DSM104329_00204</name>
</gene>
<evidence type="ECO:0000313" key="7">
    <source>
        <dbReference type="Proteomes" id="UP001162834"/>
    </source>
</evidence>
<dbReference type="InterPro" id="IPR050172">
    <property type="entry name" value="SsuD_RutA_monooxygenase"/>
</dbReference>
<dbReference type="Gene3D" id="3.20.20.30">
    <property type="entry name" value="Luciferase-like domain"/>
    <property type="match status" value="1"/>
</dbReference>
<evidence type="ECO:0000256" key="4">
    <source>
        <dbReference type="ARBA" id="ARBA00023033"/>
    </source>
</evidence>
<keyword evidence="4 6" id="KW-0503">Monooxygenase</keyword>
<feature type="domain" description="Luciferase-like" evidence="5">
    <location>
        <begin position="15"/>
        <end position="334"/>
    </location>
</feature>
<evidence type="ECO:0000313" key="6">
    <source>
        <dbReference type="EMBL" id="UGS33839.1"/>
    </source>
</evidence>
<dbReference type="InterPro" id="IPR011251">
    <property type="entry name" value="Luciferase-like_dom"/>
</dbReference>
<evidence type="ECO:0000256" key="2">
    <source>
        <dbReference type="ARBA" id="ARBA00022643"/>
    </source>
</evidence>
<keyword evidence="2" id="KW-0288">FMN</keyword>
<dbReference type="InterPro" id="IPR036661">
    <property type="entry name" value="Luciferase-like_sf"/>
</dbReference>
<dbReference type="GO" id="GO:0008726">
    <property type="term" value="F:alkanesulfonate monooxygenase activity"/>
    <property type="evidence" value="ECO:0007669"/>
    <property type="project" value="TreeGrafter"/>
</dbReference>
<dbReference type="Pfam" id="PF00296">
    <property type="entry name" value="Bac_luciferase"/>
    <property type="match status" value="1"/>
</dbReference>
<keyword evidence="7" id="KW-1185">Reference proteome</keyword>
<dbReference type="Proteomes" id="UP001162834">
    <property type="component" value="Chromosome"/>
</dbReference>
<dbReference type="EMBL" id="CP087164">
    <property type="protein sequence ID" value="UGS33839.1"/>
    <property type="molecule type" value="Genomic_DNA"/>
</dbReference>
<sequence length="370" mass="40697">MASRADMGTGDRFRIGLFSPNLRGGIIPTMVAERWRATWDQNLLLARDAEAAGLDFLLSGARWKGYDGAGDFQTVNLESTTWACGVLGATERISVIATVHVPLVHPAYAAMQMATADHIGHGRFGVNIVCGWNDDEFAMFGMRQREHDDRYAFGDEWLDIARRIWSSDEPFDYDGAHFRLRGAIGRPAPYGGTTPLLLNAGSSPAGRDFAARNCDFLFTVIVTLDRSQRELADFRRLAAGHGRTVGVLTPVYVVCRPTREEAEAYHQHYAHDEADWPAVDRLMAQMGVHAQSFPPEYFATYRQRFAGGGGTYPIVGDPDDVAAELARIHGTGFDGVAVGFVNYADELPLFADEVLPRLERLGVRAARAAS</sequence>
<dbReference type="KEGG" id="sbae:DSM104329_00204"/>
<dbReference type="PANTHER" id="PTHR42847:SF4">
    <property type="entry name" value="ALKANESULFONATE MONOOXYGENASE-RELATED"/>
    <property type="match status" value="1"/>
</dbReference>
<keyword evidence="1" id="KW-0285">Flavoprotein</keyword>
<organism evidence="6 7">
    <name type="scientific">Capillimicrobium parvum</name>
    <dbReference type="NCBI Taxonomy" id="2884022"/>
    <lineage>
        <taxon>Bacteria</taxon>
        <taxon>Bacillati</taxon>
        <taxon>Actinomycetota</taxon>
        <taxon>Thermoleophilia</taxon>
        <taxon>Solirubrobacterales</taxon>
        <taxon>Capillimicrobiaceae</taxon>
        <taxon>Capillimicrobium</taxon>
    </lineage>
</organism>
<keyword evidence="3 6" id="KW-0560">Oxidoreductase</keyword>
<evidence type="ECO:0000259" key="5">
    <source>
        <dbReference type="Pfam" id="PF00296"/>
    </source>
</evidence>
<dbReference type="AlphaFoldDB" id="A0A9E7BYT9"/>
<name>A0A9E7BYT9_9ACTN</name>